<accession>A0ABV4DRJ1</accession>
<sequence>MRYSYKLSDALHIMTYIDLYPDGDLSSAAIANSIEANPSVVRGTMARLKKAGLLNNQPGVAKASLARPAEEISMLEVYQAVADNTDLLHVDPHTNPKCPVGANIQATLEEKYELIQQAAEAQMAQISLASISASLSKRAKLA</sequence>
<dbReference type="Proteomes" id="UP001565236">
    <property type="component" value="Unassembled WGS sequence"/>
</dbReference>
<comment type="caution">
    <text evidence="1">The sequence shown here is derived from an EMBL/GenBank/DDBJ whole genome shotgun (WGS) entry which is preliminary data.</text>
</comment>
<dbReference type="SUPFAM" id="SSF46785">
    <property type="entry name" value="Winged helix' DNA-binding domain"/>
    <property type="match status" value="1"/>
</dbReference>
<dbReference type="PANTHER" id="PTHR33221:SF15">
    <property type="entry name" value="HTH-TYPE TRANSCRIPTIONAL REGULATOR YWGB-RELATED"/>
    <property type="match status" value="1"/>
</dbReference>
<protein>
    <submittedName>
        <fullName evidence="1">Rrf2 family transcriptional regulator</fullName>
    </submittedName>
</protein>
<dbReference type="PANTHER" id="PTHR33221">
    <property type="entry name" value="WINGED HELIX-TURN-HELIX TRANSCRIPTIONAL REGULATOR, RRF2 FAMILY"/>
    <property type="match status" value="1"/>
</dbReference>
<dbReference type="InterPro" id="IPR000944">
    <property type="entry name" value="Tscrpt_reg_Rrf2"/>
</dbReference>
<name>A0ABV4DRJ1_9LACO</name>
<evidence type="ECO:0000313" key="2">
    <source>
        <dbReference type="Proteomes" id="UP001565236"/>
    </source>
</evidence>
<dbReference type="Gene3D" id="1.10.10.10">
    <property type="entry name" value="Winged helix-like DNA-binding domain superfamily/Winged helix DNA-binding domain"/>
    <property type="match status" value="1"/>
</dbReference>
<dbReference type="InterPro" id="IPR036388">
    <property type="entry name" value="WH-like_DNA-bd_sf"/>
</dbReference>
<gene>
    <name evidence="1" type="ORF">AALT52_08285</name>
</gene>
<dbReference type="Pfam" id="PF02082">
    <property type="entry name" value="Rrf2"/>
    <property type="match status" value="1"/>
</dbReference>
<dbReference type="RefSeq" id="WP_369942765.1">
    <property type="nucleotide sequence ID" value="NZ_JBCLUF010000032.1"/>
</dbReference>
<dbReference type="EMBL" id="JBCLUF010000032">
    <property type="protein sequence ID" value="MEY8662884.1"/>
    <property type="molecule type" value="Genomic_DNA"/>
</dbReference>
<proteinExistence type="predicted"/>
<evidence type="ECO:0000313" key="1">
    <source>
        <dbReference type="EMBL" id="MEY8662884.1"/>
    </source>
</evidence>
<keyword evidence="2" id="KW-1185">Reference proteome</keyword>
<reference evidence="1 2" key="1">
    <citation type="submission" date="2024-03" db="EMBL/GenBank/DDBJ databases">
        <title>Mouse gut bacterial collection (mGBC) of GemPharmatech.</title>
        <authorList>
            <person name="He Y."/>
            <person name="Dong L."/>
            <person name="Wu D."/>
            <person name="Gao X."/>
            <person name="Lin Z."/>
        </authorList>
    </citation>
    <scope>NUCLEOTIDE SEQUENCE [LARGE SCALE GENOMIC DNA]</scope>
    <source>
        <strain evidence="1 2">15-30</strain>
    </source>
</reference>
<organism evidence="1 2">
    <name type="scientific">Ligilactobacillus faecis</name>
    <dbReference type="NCBI Taxonomy" id="762833"/>
    <lineage>
        <taxon>Bacteria</taxon>
        <taxon>Bacillati</taxon>
        <taxon>Bacillota</taxon>
        <taxon>Bacilli</taxon>
        <taxon>Lactobacillales</taxon>
        <taxon>Lactobacillaceae</taxon>
        <taxon>Ligilactobacillus</taxon>
    </lineage>
</organism>
<dbReference type="InterPro" id="IPR036390">
    <property type="entry name" value="WH_DNA-bd_sf"/>
</dbReference>
<dbReference type="PROSITE" id="PS51197">
    <property type="entry name" value="HTH_RRF2_2"/>
    <property type="match status" value="1"/>
</dbReference>